<evidence type="ECO:0000313" key="4">
    <source>
        <dbReference type="Proteomes" id="UP000318815"/>
    </source>
</evidence>
<evidence type="ECO:0000313" key="3">
    <source>
        <dbReference type="EMBL" id="TWW01900.1"/>
    </source>
</evidence>
<keyword evidence="1" id="KW-0472">Membrane</keyword>
<organism evidence="3 4">
    <name type="scientific">Chitinophaga pinensis</name>
    <dbReference type="NCBI Taxonomy" id="79329"/>
    <lineage>
        <taxon>Bacteria</taxon>
        <taxon>Pseudomonadati</taxon>
        <taxon>Bacteroidota</taxon>
        <taxon>Chitinophagia</taxon>
        <taxon>Chitinophagales</taxon>
        <taxon>Chitinophagaceae</taxon>
        <taxon>Chitinophaga</taxon>
    </lineage>
</organism>
<comment type="caution">
    <text evidence="3">The sequence shown here is derived from an EMBL/GenBank/DDBJ whole genome shotgun (WGS) entry which is preliminary data.</text>
</comment>
<keyword evidence="1" id="KW-0812">Transmembrane</keyword>
<dbReference type="SUPFAM" id="SSF48695">
    <property type="entry name" value="Multiheme cytochromes"/>
    <property type="match status" value="1"/>
</dbReference>
<dbReference type="Proteomes" id="UP000318815">
    <property type="component" value="Unassembled WGS sequence"/>
</dbReference>
<dbReference type="InterPro" id="IPR023155">
    <property type="entry name" value="Cyt_c-552/4"/>
</dbReference>
<feature type="transmembrane region" description="Helical" evidence="1">
    <location>
        <begin position="12"/>
        <end position="28"/>
    </location>
</feature>
<reference evidence="3 4" key="1">
    <citation type="submission" date="2019-08" db="EMBL/GenBank/DDBJ databases">
        <title>Whole genome sequencing of chitin degrading bacteria Chitinophaga pinensis YS16.</title>
        <authorList>
            <person name="Singh R.P."/>
            <person name="Manchanda G."/>
            <person name="Maurya I.K."/>
            <person name="Joshi N.K."/>
            <person name="Srivastava A.K."/>
        </authorList>
    </citation>
    <scope>NUCLEOTIDE SEQUENCE [LARGE SCALE GENOMIC DNA]</scope>
    <source>
        <strain evidence="3 4">YS-16</strain>
    </source>
</reference>
<evidence type="ECO:0000256" key="1">
    <source>
        <dbReference type="SAM" id="Phobius"/>
    </source>
</evidence>
<dbReference type="Pfam" id="PF13435">
    <property type="entry name" value="Cytochrome_C554"/>
    <property type="match status" value="1"/>
</dbReference>
<sequence length="312" mass="34673">MAQDSNVMNKRLFYVSFLIISCIIIFSQCVRKAPQTDSADIRGKQFAGAAACMSCHRQIYDAYMHTGHFNTSSPASTKTIKGSFGTGANGFLYSNGVRVIMERRDSGLFQTAYADSTLQEIHRFDITMGSGRKAQTFLTWNAGKYFQLPLSWFVPANSWANSPGFPPSYPKFDRMIPSTCFGCHSSAVGIKDVHMEGRHLSETFEKNQLVYGIDCERCHGPAAEHVAFHTGHPQEKIPCILQRCVPYSTSSGWICVLCAIPALERRKNPLLTINRETPCPTISFLILPALHGPPNWMCMENNISCSLPVSVL</sequence>
<protein>
    <recommendedName>
        <fullName evidence="2">Cytochrome c-552/4 domain-containing protein</fullName>
    </recommendedName>
</protein>
<feature type="domain" description="Cytochrome c-552/4" evidence="2">
    <location>
        <begin position="178"/>
        <end position="220"/>
    </location>
</feature>
<dbReference type="Gene3D" id="1.10.1130.10">
    <property type="entry name" value="Flavocytochrome C3, Chain A"/>
    <property type="match status" value="1"/>
</dbReference>
<dbReference type="EMBL" id="VOHS01000003">
    <property type="protein sequence ID" value="TWW01900.1"/>
    <property type="molecule type" value="Genomic_DNA"/>
</dbReference>
<dbReference type="AlphaFoldDB" id="A0A5C6LZ91"/>
<evidence type="ECO:0000259" key="2">
    <source>
        <dbReference type="Pfam" id="PF13435"/>
    </source>
</evidence>
<keyword evidence="4" id="KW-1185">Reference proteome</keyword>
<gene>
    <name evidence="3" type="ORF">FEF09_04875</name>
</gene>
<dbReference type="InterPro" id="IPR036280">
    <property type="entry name" value="Multihaem_cyt_sf"/>
</dbReference>
<keyword evidence="1" id="KW-1133">Transmembrane helix</keyword>
<accession>A0A5C6LZ91</accession>
<proteinExistence type="predicted"/>
<name>A0A5C6LZ91_9BACT</name>